<name>A0A242K1X4_9ENTE</name>
<dbReference type="InterPro" id="IPR010699">
    <property type="entry name" value="DUF1275"/>
</dbReference>
<dbReference type="Proteomes" id="UP000194933">
    <property type="component" value="Unassembled WGS sequence"/>
</dbReference>
<keyword evidence="3" id="KW-1185">Reference proteome</keyword>
<keyword evidence="1" id="KW-0812">Transmembrane</keyword>
<sequence>MRTSFHEGRTVGLLLTFIGGAMDSYTYIQYNTFASAQTGNIILAIIQSFDQDWVGVGKKVAATFFFFIGILLTKFLIDYFRRKEKPFWRLFVLYYEALIFFIIGYTSIHIHPTTVTILIAFTAAIQWVAFDKINGRAYTNLFTTGNLKGVATSLYAYLVTKEKKDLEHFFHYFSVVLSFIAGAITLVFFHSLLGPHSILCVSFLFLIIAIVQSIKLWRFYSHTSFL</sequence>
<keyword evidence="1" id="KW-1133">Transmembrane helix</keyword>
<comment type="caution">
    <text evidence="2">The sequence shown here is derived from an EMBL/GenBank/DDBJ whole genome shotgun (WGS) entry which is preliminary data.</text>
</comment>
<evidence type="ECO:0000256" key="1">
    <source>
        <dbReference type="SAM" id="Phobius"/>
    </source>
</evidence>
<feature type="transmembrane region" description="Helical" evidence="1">
    <location>
        <begin position="87"/>
        <end position="108"/>
    </location>
</feature>
<gene>
    <name evidence="2" type="ORF">A5844_001408</name>
</gene>
<keyword evidence="1" id="KW-0472">Membrane</keyword>
<dbReference type="RefSeq" id="WP_086284506.1">
    <property type="nucleotide sequence ID" value="NZ_NGMO01000002.1"/>
</dbReference>
<dbReference type="Pfam" id="PF06912">
    <property type="entry name" value="DUF1275"/>
    <property type="match status" value="1"/>
</dbReference>
<feature type="transmembrane region" description="Helical" evidence="1">
    <location>
        <begin position="169"/>
        <end position="190"/>
    </location>
</feature>
<feature type="transmembrane region" description="Helical" evidence="1">
    <location>
        <begin position="114"/>
        <end position="130"/>
    </location>
</feature>
<dbReference type="PANTHER" id="PTHR37314:SF4">
    <property type="entry name" value="UPF0700 TRANSMEMBRANE PROTEIN YOAK"/>
    <property type="match status" value="1"/>
</dbReference>
<feature type="transmembrane region" description="Helical" evidence="1">
    <location>
        <begin position="60"/>
        <end position="80"/>
    </location>
</feature>
<evidence type="ECO:0008006" key="4">
    <source>
        <dbReference type="Google" id="ProtNLM"/>
    </source>
</evidence>
<accession>A0A242K1X4</accession>
<proteinExistence type="predicted"/>
<evidence type="ECO:0000313" key="3">
    <source>
        <dbReference type="Proteomes" id="UP000194933"/>
    </source>
</evidence>
<feature type="transmembrane region" description="Helical" evidence="1">
    <location>
        <begin position="196"/>
        <end position="217"/>
    </location>
</feature>
<dbReference type="STRING" id="1987383.A5844_001408"/>
<protein>
    <recommendedName>
        <fullName evidence="4">DUF1275 domain-containing protein</fullName>
    </recommendedName>
</protein>
<dbReference type="PANTHER" id="PTHR37314">
    <property type="entry name" value="SLR0142 PROTEIN"/>
    <property type="match status" value="1"/>
</dbReference>
<dbReference type="EMBL" id="NGMO01000002">
    <property type="protein sequence ID" value="OTP11274.1"/>
    <property type="molecule type" value="Genomic_DNA"/>
</dbReference>
<evidence type="ECO:0000313" key="2">
    <source>
        <dbReference type="EMBL" id="OTP11274.1"/>
    </source>
</evidence>
<dbReference type="AlphaFoldDB" id="A0A242K1X4"/>
<reference evidence="2 3" key="1">
    <citation type="submission" date="2017-05" db="EMBL/GenBank/DDBJ databases">
        <title>The Genome Sequence of Enterococcus sp. 10A9_DIV0425.</title>
        <authorList>
            <consortium name="The Broad Institute Genomics Platform"/>
            <consortium name="The Broad Institute Genomic Center for Infectious Diseases"/>
            <person name="Earl A."/>
            <person name="Manson A."/>
            <person name="Schwartman J."/>
            <person name="Gilmore M."/>
            <person name="Abouelleil A."/>
            <person name="Cao P."/>
            <person name="Chapman S."/>
            <person name="Cusick C."/>
            <person name="Shea T."/>
            <person name="Young S."/>
            <person name="Neafsey D."/>
            <person name="Nusbaum C."/>
            <person name="Birren B."/>
        </authorList>
    </citation>
    <scope>NUCLEOTIDE SEQUENCE [LARGE SCALE GENOMIC DNA]</scope>
    <source>
        <strain evidence="2 3">10A9_DIV0425</strain>
    </source>
</reference>
<organism evidence="2 3">
    <name type="scientific">Candidatus Enterococcus wittei</name>
    <dbReference type="NCBI Taxonomy" id="1987383"/>
    <lineage>
        <taxon>Bacteria</taxon>
        <taxon>Bacillati</taxon>
        <taxon>Bacillota</taxon>
        <taxon>Bacilli</taxon>
        <taxon>Lactobacillales</taxon>
        <taxon>Enterococcaceae</taxon>
        <taxon>Enterococcus</taxon>
    </lineage>
</organism>